<name>A0AAW1Q1G8_9CHLO</name>
<dbReference type="AlphaFoldDB" id="A0AAW1Q1G8"/>
<reference evidence="3 4" key="1">
    <citation type="journal article" date="2024" name="Nat. Commun.">
        <title>Phylogenomics reveals the evolutionary origins of lichenization in chlorophyte algae.</title>
        <authorList>
            <person name="Puginier C."/>
            <person name="Libourel C."/>
            <person name="Otte J."/>
            <person name="Skaloud P."/>
            <person name="Haon M."/>
            <person name="Grisel S."/>
            <person name="Petersen M."/>
            <person name="Berrin J.G."/>
            <person name="Delaux P.M."/>
            <person name="Dal Grande F."/>
            <person name="Keller J."/>
        </authorList>
    </citation>
    <scope>NUCLEOTIDE SEQUENCE [LARGE SCALE GENOMIC DNA]</scope>
    <source>
        <strain evidence="3 4">SAG 2036</strain>
    </source>
</reference>
<dbReference type="GO" id="GO:0005829">
    <property type="term" value="C:cytosol"/>
    <property type="evidence" value="ECO:0007669"/>
    <property type="project" value="TreeGrafter"/>
</dbReference>
<keyword evidence="1" id="KW-0813">Transport</keyword>
<keyword evidence="4" id="KW-1185">Reference proteome</keyword>
<evidence type="ECO:0000256" key="1">
    <source>
        <dbReference type="ARBA" id="ARBA00022448"/>
    </source>
</evidence>
<dbReference type="Proteomes" id="UP001465755">
    <property type="component" value="Unassembled WGS sequence"/>
</dbReference>
<sequence length="203" mass="22697">MASSLFAQLTQSLGAVRDPEGNILTTPFLSTCRELVHVIEKFGTALALVKSDVGGNIDRLEAAHGRNPTKYTRIFDILSDEVNTGQPTGSSSDTNGLLWLKRALEFTTVILLRLYDDRTVTLSTAASESYTATLYQYHTWYTAAAFTVALKLVPSRETFFQKVGTPGEQLMEDMKHFTDSFTPLLQQIHQFLVDHDLDFKTRV</sequence>
<evidence type="ECO:0000313" key="3">
    <source>
        <dbReference type="EMBL" id="KAK9813959.1"/>
    </source>
</evidence>
<dbReference type="InterPro" id="IPR036497">
    <property type="entry name" value="GLTP_sf"/>
</dbReference>
<evidence type="ECO:0000313" key="4">
    <source>
        <dbReference type="Proteomes" id="UP001465755"/>
    </source>
</evidence>
<dbReference type="GO" id="GO:1902387">
    <property type="term" value="F:ceramide 1-phosphate binding"/>
    <property type="evidence" value="ECO:0007669"/>
    <property type="project" value="TreeGrafter"/>
</dbReference>
<feature type="domain" description="Glycolipid transfer protein" evidence="2">
    <location>
        <begin position="23"/>
        <end position="164"/>
    </location>
</feature>
<proteinExistence type="predicted"/>
<dbReference type="Pfam" id="PF08718">
    <property type="entry name" value="GLTP"/>
    <property type="match status" value="1"/>
</dbReference>
<dbReference type="GO" id="GO:0016020">
    <property type="term" value="C:membrane"/>
    <property type="evidence" value="ECO:0007669"/>
    <property type="project" value="TreeGrafter"/>
</dbReference>
<dbReference type="PANTHER" id="PTHR10219:SF25">
    <property type="entry name" value="PLECKSTRIN HOMOLOGY DOMAIN-CONTAINING FAMILY A MEMBER 8"/>
    <property type="match status" value="1"/>
</dbReference>
<dbReference type="EMBL" id="JALJOQ010000002">
    <property type="protein sequence ID" value="KAK9813959.1"/>
    <property type="molecule type" value="Genomic_DNA"/>
</dbReference>
<dbReference type="InterPro" id="IPR014830">
    <property type="entry name" value="Glycolipid_transfer_prot_dom"/>
</dbReference>
<protein>
    <recommendedName>
        <fullName evidence="2">Glycolipid transfer protein domain-containing protein</fullName>
    </recommendedName>
</protein>
<dbReference type="SUPFAM" id="SSF110004">
    <property type="entry name" value="Glycolipid transfer protein, GLTP"/>
    <property type="match status" value="1"/>
</dbReference>
<organism evidence="3 4">
    <name type="scientific">Symbiochloris irregularis</name>
    <dbReference type="NCBI Taxonomy" id="706552"/>
    <lineage>
        <taxon>Eukaryota</taxon>
        <taxon>Viridiplantae</taxon>
        <taxon>Chlorophyta</taxon>
        <taxon>core chlorophytes</taxon>
        <taxon>Trebouxiophyceae</taxon>
        <taxon>Trebouxiales</taxon>
        <taxon>Trebouxiaceae</taxon>
        <taxon>Symbiochloris</taxon>
    </lineage>
</organism>
<comment type="caution">
    <text evidence="3">The sequence shown here is derived from an EMBL/GenBank/DDBJ whole genome shotgun (WGS) entry which is preliminary data.</text>
</comment>
<evidence type="ECO:0000259" key="2">
    <source>
        <dbReference type="Pfam" id="PF08718"/>
    </source>
</evidence>
<accession>A0AAW1Q1G8</accession>
<dbReference type="Gene3D" id="1.10.3520.10">
    <property type="entry name" value="Glycolipid transfer protein"/>
    <property type="match status" value="1"/>
</dbReference>
<dbReference type="GO" id="GO:1902388">
    <property type="term" value="F:ceramide 1-phosphate transfer activity"/>
    <property type="evidence" value="ECO:0007669"/>
    <property type="project" value="TreeGrafter"/>
</dbReference>
<dbReference type="PANTHER" id="PTHR10219">
    <property type="entry name" value="GLYCOLIPID TRANSFER PROTEIN-RELATED"/>
    <property type="match status" value="1"/>
</dbReference>
<gene>
    <name evidence="3" type="ORF">WJX73_006932</name>
</gene>